<dbReference type="SUPFAM" id="SSF56235">
    <property type="entry name" value="N-terminal nucleophile aminohydrolases (Ntn hydrolases)"/>
    <property type="match status" value="1"/>
</dbReference>
<accession>A0AAP0EF00</accession>
<dbReference type="InterPro" id="IPR029055">
    <property type="entry name" value="Ntn_hydrolases_N"/>
</dbReference>
<sequence>MAPLGKAPFKCRGSTRAVLEKSTTGLICKAEYALEAVRKGNVVVGVRGTDTIVLGVEKKSIAKLQNSRSYVVLAVIQLLNSRSLTTRLMFNYFEMLYLLFCLVLLT</sequence>
<dbReference type="EMBL" id="JBBNAE010000010">
    <property type="protein sequence ID" value="KAK9090965.1"/>
    <property type="molecule type" value="Genomic_DNA"/>
</dbReference>
<comment type="caution">
    <text evidence="1">The sequence shown here is derived from an EMBL/GenBank/DDBJ whole genome shotgun (WGS) entry which is preliminary data.</text>
</comment>
<organism evidence="1 2">
    <name type="scientific">Stephania japonica</name>
    <dbReference type="NCBI Taxonomy" id="461633"/>
    <lineage>
        <taxon>Eukaryota</taxon>
        <taxon>Viridiplantae</taxon>
        <taxon>Streptophyta</taxon>
        <taxon>Embryophyta</taxon>
        <taxon>Tracheophyta</taxon>
        <taxon>Spermatophyta</taxon>
        <taxon>Magnoliopsida</taxon>
        <taxon>Ranunculales</taxon>
        <taxon>Menispermaceae</taxon>
        <taxon>Menispermoideae</taxon>
        <taxon>Cissampelideae</taxon>
        <taxon>Stephania</taxon>
    </lineage>
</organism>
<name>A0AAP0EF00_9MAGN</name>
<evidence type="ECO:0000313" key="2">
    <source>
        <dbReference type="Proteomes" id="UP001417504"/>
    </source>
</evidence>
<evidence type="ECO:0000313" key="1">
    <source>
        <dbReference type="EMBL" id="KAK9090965.1"/>
    </source>
</evidence>
<reference evidence="1 2" key="1">
    <citation type="submission" date="2024-01" db="EMBL/GenBank/DDBJ databases">
        <title>Genome assemblies of Stephania.</title>
        <authorList>
            <person name="Yang L."/>
        </authorList>
    </citation>
    <scope>NUCLEOTIDE SEQUENCE [LARGE SCALE GENOMIC DNA]</scope>
    <source>
        <strain evidence="1">QJT</strain>
        <tissue evidence="1">Leaf</tissue>
    </source>
</reference>
<gene>
    <name evidence="1" type="ORF">Sjap_024142</name>
</gene>
<dbReference type="Gene3D" id="3.60.20.10">
    <property type="entry name" value="Glutamine Phosphoribosylpyrophosphate, subunit 1, domain 1"/>
    <property type="match status" value="1"/>
</dbReference>
<dbReference type="AlphaFoldDB" id="A0AAP0EF00"/>
<keyword evidence="2" id="KW-1185">Reference proteome</keyword>
<dbReference type="Proteomes" id="UP001417504">
    <property type="component" value="Unassembled WGS sequence"/>
</dbReference>
<protein>
    <submittedName>
        <fullName evidence="1">Uncharacterized protein</fullName>
    </submittedName>
</protein>
<proteinExistence type="predicted"/>